<comment type="subcellular location">
    <subcellularLocation>
        <location evidence="1">Cell membrane</location>
        <topology evidence="1">Multi-pass membrane protein</topology>
    </subcellularLocation>
</comment>
<evidence type="ECO:0000313" key="7">
    <source>
        <dbReference type="EMBL" id="GGM18540.1"/>
    </source>
</evidence>
<comment type="caution">
    <text evidence="7">The sequence shown here is derived from an EMBL/GenBank/DDBJ whole genome shotgun (WGS) entry which is preliminary data.</text>
</comment>
<dbReference type="Pfam" id="PF01943">
    <property type="entry name" value="Polysacc_synt"/>
    <property type="match status" value="1"/>
</dbReference>
<keyword evidence="4 6" id="KW-1133">Transmembrane helix</keyword>
<dbReference type="EMBL" id="BMOM01000032">
    <property type="protein sequence ID" value="GGM18540.1"/>
    <property type="molecule type" value="Genomic_DNA"/>
</dbReference>
<feature type="transmembrane region" description="Helical" evidence="6">
    <location>
        <begin position="327"/>
        <end position="346"/>
    </location>
</feature>
<evidence type="ECO:0000256" key="6">
    <source>
        <dbReference type="SAM" id="Phobius"/>
    </source>
</evidence>
<keyword evidence="2" id="KW-1003">Cell membrane</keyword>
<sequence length="409" mass="45032">MVKNFLILSVLQISGFIFPLISLPYLAKTLGIQMLGVYSLFQSVTVITSVIADYGYITNGTQRISTIKGNSKKISIIINNALYLRLNIAIAASFCGAAYLFSVIPKGMQTLPNLLTVVVATVLSSLNLPWVFQGLEKMPQYSAILIAGRTFSLMLILALVSGPANLQTALWVSLLPQLIGAVFSIFYISKYLNWKFKVPRILDAKLELIYGWNFFTPNFYSIFFTQVGLIALGMYQSQMVVGGYAVMDRIAKAVGSLNGAVNQAVYPQVAFAMSQSHSIGVAVLRKYALIFLPPALVLSLILAFYSPTIVSIFFGETYVPFSDALRYLSIFIFLSSVNTFIGVIYMNTSGRQREYSRATLVGTLVALVLYFSLPALIGYYAPVFGIILGESLIIVIILSSIFKKRNKNV</sequence>
<organism evidence="7 8">
    <name type="scientific">Deinococcus aerophilus</name>
    <dbReference type="NCBI Taxonomy" id="522488"/>
    <lineage>
        <taxon>Bacteria</taxon>
        <taxon>Thermotogati</taxon>
        <taxon>Deinococcota</taxon>
        <taxon>Deinococci</taxon>
        <taxon>Deinococcales</taxon>
        <taxon>Deinococcaceae</taxon>
        <taxon>Deinococcus</taxon>
    </lineage>
</organism>
<feature type="transmembrane region" description="Helical" evidence="6">
    <location>
        <begin position="209"/>
        <end position="235"/>
    </location>
</feature>
<dbReference type="PANTHER" id="PTHR30250">
    <property type="entry name" value="PST FAMILY PREDICTED COLANIC ACID TRANSPORTER"/>
    <property type="match status" value="1"/>
</dbReference>
<protein>
    <submittedName>
        <fullName evidence="7">Teichoic acid transporter</fullName>
    </submittedName>
</protein>
<feature type="transmembrane region" description="Helical" evidence="6">
    <location>
        <begin position="358"/>
        <end position="377"/>
    </location>
</feature>
<dbReference type="InterPro" id="IPR002797">
    <property type="entry name" value="Polysacc_synth"/>
</dbReference>
<feature type="transmembrane region" description="Helical" evidence="6">
    <location>
        <begin position="82"/>
        <end position="102"/>
    </location>
</feature>
<feature type="transmembrane region" description="Helical" evidence="6">
    <location>
        <begin position="296"/>
        <end position="315"/>
    </location>
</feature>
<evidence type="ECO:0000256" key="2">
    <source>
        <dbReference type="ARBA" id="ARBA00022475"/>
    </source>
</evidence>
<accession>A0ABQ2GZB4</accession>
<keyword evidence="3 6" id="KW-0812">Transmembrane</keyword>
<evidence type="ECO:0000256" key="1">
    <source>
        <dbReference type="ARBA" id="ARBA00004651"/>
    </source>
</evidence>
<feature type="transmembrane region" description="Helical" evidence="6">
    <location>
        <begin position="144"/>
        <end position="162"/>
    </location>
</feature>
<feature type="transmembrane region" description="Helical" evidence="6">
    <location>
        <begin position="114"/>
        <end position="132"/>
    </location>
</feature>
<feature type="transmembrane region" description="Helical" evidence="6">
    <location>
        <begin position="6"/>
        <end position="26"/>
    </location>
</feature>
<dbReference type="PANTHER" id="PTHR30250:SF11">
    <property type="entry name" value="O-ANTIGEN TRANSPORTER-RELATED"/>
    <property type="match status" value="1"/>
</dbReference>
<evidence type="ECO:0000256" key="3">
    <source>
        <dbReference type="ARBA" id="ARBA00022692"/>
    </source>
</evidence>
<feature type="transmembrane region" description="Helical" evidence="6">
    <location>
        <begin position="168"/>
        <end position="188"/>
    </location>
</feature>
<evidence type="ECO:0000256" key="4">
    <source>
        <dbReference type="ARBA" id="ARBA00022989"/>
    </source>
</evidence>
<feature type="transmembrane region" description="Helical" evidence="6">
    <location>
        <begin position="383"/>
        <end position="402"/>
    </location>
</feature>
<keyword evidence="8" id="KW-1185">Reference proteome</keyword>
<name>A0ABQ2GZB4_9DEIO</name>
<proteinExistence type="predicted"/>
<dbReference type="Proteomes" id="UP000661918">
    <property type="component" value="Unassembled WGS sequence"/>
</dbReference>
<reference evidence="8" key="1">
    <citation type="journal article" date="2019" name="Int. J. Syst. Evol. Microbiol.">
        <title>The Global Catalogue of Microorganisms (GCM) 10K type strain sequencing project: providing services to taxonomists for standard genome sequencing and annotation.</title>
        <authorList>
            <consortium name="The Broad Institute Genomics Platform"/>
            <consortium name="The Broad Institute Genome Sequencing Center for Infectious Disease"/>
            <person name="Wu L."/>
            <person name="Ma J."/>
        </authorList>
    </citation>
    <scope>NUCLEOTIDE SEQUENCE [LARGE SCALE GENOMIC DNA]</scope>
    <source>
        <strain evidence="8">JCM 15443</strain>
    </source>
</reference>
<evidence type="ECO:0000256" key="5">
    <source>
        <dbReference type="ARBA" id="ARBA00023136"/>
    </source>
</evidence>
<gene>
    <name evidence="7" type="ORF">GCM10010841_28340</name>
</gene>
<dbReference type="InterPro" id="IPR050833">
    <property type="entry name" value="Poly_Biosynth_Transport"/>
</dbReference>
<evidence type="ECO:0000313" key="8">
    <source>
        <dbReference type="Proteomes" id="UP000661918"/>
    </source>
</evidence>
<keyword evidence="5 6" id="KW-0472">Membrane</keyword>